<evidence type="ECO:0000313" key="1">
    <source>
        <dbReference type="EMBL" id="EMS31474.1"/>
    </source>
</evidence>
<comment type="caution">
    <text evidence="1">The sequence shown here is derived from an EMBL/GenBank/DDBJ whole genome shotgun (WGS) entry which is preliminary data.</text>
</comment>
<name>M7X947_9BACT</name>
<dbReference type="AlphaFoldDB" id="M7X947"/>
<dbReference type="EMBL" id="AMZY02000019">
    <property type="protein sequence ID" value="EMS31474.1"/>
    <property type="molecule type" value="Genomic_DNA"/>
</dbReference>
<protein>
    <submittedName>
        <fullName evidence="1">Uncharacterized protein</fullName>
    </submittedName>
</protein>
<dbReference type="STRING" id="1239962.C943_02129"/>
<proteinExistence type="predicted"/>
<organism evidence="1 2">
    <name type="scientific">Mariniradius saccharolyticus AK6</name>
    <dbReference type="NCBI Taxonomy" id="1239962"/>
    <lineage>
        <taxon>Bacteria</taxon>
        <taxon>Pseudomonadati</taxon>
        <taxon>Bacteroidota</taxon>
        <taxon>Cytophagia</taxon>
        <taxon>Cytophagales</taxon>
        <taxon>Cyclobacteriaceae</taxon>
        <taxon>Mariniradius</taxon>
    </lineage>
</organism>
<accession>M7X947</accession>
<dbReference type="InParanoid" id="M7X947"/>
<dbReference type="Proteomes" id="UP000010953">
    <property type="component" value="Unassembled WGS sequence"/>
</dbReference>
<evidence type="ECO:0000313" key="2">
    <source>
        <dbReference type="Proteomes" id="UP000010953"/>
    </source>
</evidence>
<keyword evidence="2" id="KW-1185">Reference proteome</keyword>
<gene>
    <name evidence="1" type="ORF">C943_02129</name>
</gene>
<sequence>MILKRNDLNIAVFEKQTKINSIFCLFLNKKFIILNYWQNKSIFIDRLIKK</sequence>
<reference evidence="1" key="1">
    <citation type="submission" date="2013-01" db="EMBL/GenBank/DDBJ databases">
        <title>Genome assembly of Mariniradius saccharolyticus AK6.</title>
        <authorList>
            <person name="Vaidya B."/>
            <person name="Khatri I."/>
            <person name="Tanuku N.R.S."/>
            <person name="Subramanian S."/>
            <person name="Pinnaka A."/>
        </authorList>
    </citation>
    <scope>NUCLEOTIDE SEQUENCE [LARGE SCALE GENOMIC DNA]</scope>
    <source>
        <strain evidence="1">AK6</strain>
    </source>
</reference>